<protein>
    <recommendedName>
        <fullName evidence="7">Inositol-1-monophosphatase</fullName>
        <ecNumber evidence="7">3.1.3.25</ecNumber>
    </recommendedName>
</protein>
<dbReference type="PRINTS" id="PR01959">
    <property type="entry name" value="SBIMPHPHTASE"/>
</dbReference>
<dbReference type="GO" id="GO:0006020">
    <property type="term" value="P:inositol metabolic process"/>
    <property type="evidence" value="ECO:0007669"/>
    <property type="project" value="TreeGrafter"/>
</dbReference>
<dbReference type="SUPFAM" id="SSF56655">
    <property type="entry name" value="Carbohydrate phosphatase"/>
    <property type="match status" value="1"/>
</dbReference>
<comment type="similarity">
    <text evidence="7">Belongs to the inositol monophosphatase superfamily.</text>
</comment>
<dbReference type="InterPro" id="IPR022337">
    <property type="entry name" value="Inositol_monophosphatase_SuhB"/>
</dbReference>
<keyword evidence="3 6" id="KW-0479">Metal-binding</keyword>
<accession>A0A2V1ISY8</accession>
<dbReference type="GO" id="GO:0008934">
    <property type="term" value="F:inositol monophosphate 1-phosphatase activity"/>
    <property type="evidence" value="ECO:0007669"/>
    <property type="project" value="InterPro"/>
</dbReference>
<feature type="binding site" evidence="6">
    <location>
        <position position="91"/>
    </location>
    <ligand>
        <name>Mg(2+)</name>
        <dbReference type="ChEBI" id="CHEBI:18420"/>
        <label>1</label>
        <note>catalytic</note>
    </ligand>
</feature>
<comment type="caution">
    <text evidence="8">The sequence shown here is derived from an EMBL/GenBank/DDBJ whole genome shotgun (WGS) entry which is preliminary data.</text>
</comment>
<evidence type="ECO:0000256" key="4">
    <source>
        <dbReference type="ARBA" id="ARBA00022801"/>
    </source>
</evidence>
<sequence length="269" mass="29646">MKTATRPTLADVIECARKAGETAMEYFRCSHEIGMHNKLNDSDIVTIADKQSETVIKSYIQTRYPDHAILSEESGETDGSAGYRWVIDPIDGTTNFFAGIPFWAISIGVEHNGQTEIGVVYLPATGELFHAIRGQGAFLNDIPIHTSPESHLSRCVISTGFPVDKDTNPDNNLDNLAVIMPLVRDIRRLGSAASDICYVAAGFLNGYWELNLHEWDVNAATLILEEAGGKCTRFREDRNISLVCGPQAIHDQLLSRLNPRPTTASGCRR</sequence>
<evidence type="ECO:0000256" key="3">
    <source>
        <dbReference type="ARBA" id="ARBA00022723"/>
    </source>
</evidence>
<dbReference type="Gene3D" id="3.30.540.10">
    <property type="entry name" value="Fructose-1,6-Bisphosphatase, subunit A, domain 1"/>
    <property type="match status" value="1"/>
</dbReference>
<dbReference type="InterPro" id="IPR033942">
    <property type="entry name" value="IMPase"/>
</dbReference>
<dbReference type="InterPro" id="IPR000760">
    <property type="entry name" value="Inositol_monophosphatase-like"/>
</dbReference>
<keyword evidence="9" id="KW-1185">Reference proteome</keyword>
<dbReference type="FunFam" id="3.30.540.10:FF:000003">
    <property type="entry name" value="Inositol-1-monophosphatase"/>
    <property type="match status" value="1"/>
</dbReference>
<dbReference type="PANTHER" id="PTHR20854:SF4">
    <property type="entry name" value="INOSITOL-1-MONOPHOSPHATASE-RELATED"/>
    <property type="match status" value="1"/>
</dbReference>
<comment type="catalytic activity">
    <reaction evidence="1 7">
        <text>a myo-inositol phosphate + H2O = myo-inositol + phosphate</text>
        <dbReference type="Rhea" id="RHEA:24056"/>
        <dbReference type="ChEBI" id="CHEBI:15377"/>
        <dbReference type="ChEBI" id="CHEBI:17268"/>
        <dbReference type="ChEBI" id="CHEBI:43474"/>
        <dbReference type="ChEBI" id="CHEBI:84139"/>
        <dbReference type="EC" id="3.1.3.25"/>
    </reaction>
</comment>
<feature type="binding site" evidence="6">
    <location>
        <position position="90"/>
    </location>
    <ligand>
        <name>Mg(2+)</name>
        <dbReference type="ChEBI" id="CHEBI:18420"/>
        <label>2</label>
    </ligand>
</feature>
<dbReference type="EMBL" id="PUEC01000005">
    <property type="protein sequence ID" value="PWB03487.1"/>
    <property type="molecule type" value="Genomic_DNA"/>
</dbReference>
<dbReference type="AlphaFoldDB" id="A0A2V1ISY8"/>
<dbReference type="PRINTS" id="PR00377">
    <property type="entry name" value="IMPHPHTASES"/>
</dbReference>
<evidence type="ECO:0000256" key="1">
    <source>
        <dbReference type="ARBA" id="ARBA00001033"/>
    </source>
</evidence>
<evidence type="ECO:0000313" key="9">
    <source>
        <dbReference type="Proteomes" id="UP000244905"/>
    </source>
</evidence>
<dbReference type="EC" id="3.1.3.25" evidence="7"/>
<proteinExistence type="inferred from homology"/>
<dbReference type="CDD" id="cd01639">
    <property type="entry name" value="IMPase"/>
    <property type="match status" value="1"/>
</dbReference>
<keyword evidence="4 7" id="KW-0378">Hydrolase</keyword>
<reference evidence="9" key="1">
    <citation type="submission" date="2018-02" db="EMBL/GenBank/DDBJ databases">
        <authorList>
            <person name="Clavel T."/>
            <person name="Strowig T."/>
        </authorList>
    </citation>
    <scope>NUCLEOTIDE SEQUENCE [LARGE SCALE GENOMIC DNA]</scope>
    <source>
        <strain evidence="9">DSM 103720</strain>
    </source>
</reference>
<evidence type="ECO:0000256" key="7">
    <source>
        <dbReference type="RuleBase" id="RU364068"/>
    </source>
</evidence>
<organism evidence="8 9">
    <name type="scientific">Duncaniella muris</name>
    <dbReference type="NCBI Taxonomy" id="2094150"/>
    <lineage>
        <taxon>Bacteria</taxon>
        <taxon>Pseudomonadati</taxon>
        <taxon>Bacteroidota</taxon>
        <taxon>Bacteroidia</taxon>
        <taxon>Bacteroidales</taxon>
        <taxon>Muribaculaceae</taxon>
        <taxon>Duncaniella</taxon>
    </lineage>
</organism>
<dbReference type="GO" id="GO:0046872">
    <property type="term" value="F:metal ion binding"/>
    <property type="evidence" value="ECO:0007669"/>
    <property type="project" value="UniProtKB-KW"/>
</dbReference>
<evidence type="ECO:0000256" key="6">
    <source>
        <dbReference type="PIRSR" id="PIRSR600760-2"/>
    </source>
</evidence>
<evidence type="ECO:0000313" key="8">
    <source>
        <dbReference type="EMBL" id="PWB03487.1"/>
    </source>
</evidence>
<feature type="binding site" evidence="6">
    <location>
        <position position="216"/>
    </location>
    <ligand>
        <name>Mg(2+)</name>
        <dbReference type="ChEBI" id="CHEBI:18420"/>
        <label>1</label>
        <note>catalytic</note>
    </ligand>
</feature>
<dbReference type="RefSeq" id="WP_107031597.1">
    <property type="nucleotide sequence ID" value="NZ_CAJSYL010000008.1"/>
</dbReference>
<feature type="binding site" evidence="6">
    <location>
        <position position="88"/>
    </location>
    <ligand>
        <name>Mg(2+)</name>
        <dbReference type="ChEBI" id="CHEBI:18420"/>
        <label>1</label>
        <note>catalytic</note>
    </ligand>
</feature>
<dbReference type="Gene3D" id="3.40.190.80">
    <property type="match status" value="1"/>
</dbReference>
<evidence type="ECO:0000256" key="2">
    <source>
        <dbReference type="ARBA" id="ARBA00001946"/>
    </source>
</evidence>
<dbReference type="GO" id="GO:0007165">
    <property type="term" value="P:signal transduction"/>
    <property type="evidence" value="ECO:0007669"/>
    <property type="project" value="TreeGrafter"/>
</dbReference>
<comment type="cofactor">
    <cofactor evidence="2 6 7">
        <name>Mg(2+)</name>
        <dbReference type="ChEBI" id="CHEBI:18420"/>
    </cofactor>
</comment>
<keyword evidence="5 6" id="KW-0460">Magnesium</keyword>
<dbReference type="Proteomes" id="UP000244905">
    <property type="component" value="Unassembled WGS sequence"/>
</dbReference>
<dbReference type="PANTHER" id="PTHR20854">
    <property type="entry name" value="INOSITOL MONOPHOSPHATASE"/>
    <property type="match status" value="1"/>
</dbReference>
<evidence type="ECO:0000256" key="5">
    <source>
        <dbReference type="ARBA" id="ARBA00022842"/>
    </source>
</evidence>
<dbReference type="GeneID" id="82525441"/>
<name>A0A2V1ISY8_9BACT</name>
<feature type="binding site" evidence="6">
    <location>
        <position position="72"/>
    </location>
    <ligand>
        <name>Mg(2+)</name>
        <dbReference type="ChEBI" id="CHEBI:18420"/>
        <label>1</label>
        <note>catalytic</note>
    </ligand>
</feature>
<dbReference type="Pfam" id="PF00459">
    <property type="entry name" value="Inositol_P"/>
    <property type="match status" value="1"/>
</dbReference>
<gene>
    <name evidence="8" type="ORF">C5O23_03620</name>
</gene>